<gene>
    <name evidence="1" type="ORF">HG543_52690</name>
</gene>
<dbReference type="AlphaFoldDB" id="A0A848M0V0"/>
<dbReference type="EMBL" id="JABBJJ010000621">
    <property type="protein sequence ID" value="NMO23460.1"/>
    <property type="molecule type" value="Genomic_DNA"/>
</dbReference>
<name>A0A848M0V0_9BACT</name>
<comment type="caution">
    <text evidence="1">The sequence shown here is derived from an EMBL/GenBank/DDBJ whole genome shotgun (WGS) entry which is preliminary data.</text>
</comment>
<keyword evidence="2" id="KW-1185">Reference proteome</keyword>
<accession>A0A848M0V0</accession>
<proteinExistence type="predicted"/>
<dbReference type="Proteomes" id="UP000518300">
    <property type="component" value="Unassembled WGS sequence"/>
</dbReference>
<sequence length="75" mass="8724">MAMKDHTGRAMCRECKASVLDMEPASTSPEFWHAKERDCSLSGRILSPGEWLPWRSKRVRRTRDRGARLARKLRP</sequence>
<evidence type="ECO:0000313" key="1">
    <source>
        <dbReference type="EMBL" id="NMO23460.1"/>
    </source>
</evidence>
<evidence type="ECO:0000313" key="2">
    <source>
        <dbReference type="Proteomes" id="UP000518300"/>
    </source>
</evidence>
<organism evidence="1 2">
    <name type="scientific">Pyxidicoccus fallax</name>
    <dbReference type="NCBI Taxonomy" id="394095"/>
    <lineage>
        <taxon>Bacteria</taxon>
        <taxon>Pseudomonadati</taxon>
        <taxon>Myxococcota</taxon>
        <taxon>Myxococcia</taxon>
        <taxon>Myxococcales</taxon>
        <taxon>Cystobacterineae</taxon>
        <taxon>Myxococcaceae</taxon>
        <taxon>Pyxidicoccus</taxon>
    </lineage>
</organism>
<protein>
    <submittedName>
        <fullName evidence="1">Uncharacterized protein</fullName>
    </submittedName>
</protein>
<reference evidence="1 2" key="1">
    <citation type="submission" date="2020-04" db="EMBL/GenBank/DDBJ databases">
        <title>Draft genome of Pyxidicoccus fallax type strain.</title>
        <authorList>
            <person name="Whitworth D.E."/>
        </authorList>
    </citation>
    <scope>NUCLEOTIDE SEQUENCE [LARGE SCALE GENOMIC DNA]</scope>
    <source>
        <strain evidence="1 2">DSM 14698</strain>
    </source>
</reference>
<dbReference type="RefSeq" id="WP_169352532.1">
    <property type="nucleotide sequence ID" value="NZ_JABBJJ010000621.1"/>
</dbReference>